<name>A0AAD7EGS6_9AGAR</name>
<evidence type="ECO:0000313" key="2">
    <source>
        <dbReference type="Proteomes" id="UP001218218"/>
    </source>
</evidence>
<dbReference type="Proteomes" id="UP001218218">
    <property type="component" value="Unassembled WGS sequence"/>
</dbReference>
<comment type="caution">
    <text evidence="1">The sequence shown here is derived from an EMBL/GenBank/DDBJ whole genome shotgun (WGS) entry which is preliminary data.</text>
</comment>
<gene>
    <name evidence="1" type="ORF">DFH08DRAFT_819297</name>
</gene>
<reference evidence="1" key="1">
    <citation type="submission" date="2023-03" db="EMBL/GenBank/DDBJ databases">
        <title>Massive genome expansion in bonnet fungi (Mycena s.s.) driven by repeated elements and novel gene families across ecological guilds.</title>
        <authorList>
            <consortium name="Lawrence Berkeley National Laboratory"/>
            <person name="Harder C.B."/>
            <person name="Miyauchi S."/>
            <person name="Viragh M."/>
            <person name="Kuo A."/>
            <person name="Thoen E."/>
            <person name="Andreopoulos B."/>
            <person name="Lu D."/>
            <person name="Skrede I."/>
            <person name="Drula E."/>
            <person name="Henrissat B."/>
            <person name="Morin E."/>
            <person name="Kohler A."/>
            <person name="Barry K."/>
            <person name="LaButti K."/>
            <person name="Morin E."/>
            <person name="Salamov A."/>
            <person name="Lipzen A."/>
            <person name="Mereny Z."/>
            <person name="Hegedus B."/>
            <person name="Baldrian P."/>
            <person name="Stursova M."/>
            <person name="Weitz H."/>
            <person name="Taylor A."/>
            <person name="Grigoriev I.V."/>
            <person name="Nagy L.G."/>
            <person name="Martin F."/>
            <person name="Kauserud H."/>
        </authorList>
    </citation>
    <scope>NUCLEOTIDE SEQUENCE</scope>
    <source>
        <strain evidence="1">CBHHK002</strain>
    </source>
</reference>
<protein>
    <submittedName>
        <fullName evidence="1">Uncharacterized protein</fullName>
    </submittedName>
</protein>
<proteinExistence type="predicted"/>
<organism evidence="1 2">
    <name type="scientific">Mycena albidolilacea</name>
    <dbReference type="NCBI Taxonomy" id="1033008"/>
    <lineage>
        <taxon>Eukaryota</taxon>
        <taxon>Fungi</taxon>
        <taxon>Dikarya</taxon>
        <taxon>Basidiomycota</taxon>
        <taxon>Agaricomycotina</taxon>
        <taxon>Agaricomycetes</taxon>
        <taxon>Agaricomycetidae</taxon>
        <taxon>Agaricales</taxon>
        <taxon>Marasmiineae</taxon>
        <taxon>Mycenaceae</taxon>
        <taxon>Mycena</taxon>
    </lineage>
</organism>
<sequence length="143" mass="15859">MPKGPQGGMASKIRPEYMQFSVDRQHLVRALCKALHCVKVAGLEQLANEVLTRSQDAREVGDEVVDVYKEIVPQAHQRRLCATHQRMTFALDCKTAEMAEARIPGDPLFQPFFPAQTSSQCPACGYSNWGMHLSETTRLPGGS</sequence>
<evidence type="ECO:0000313" key="1">
    <source>
        <dbReference type="EMBL" id="KAJ7319356.1"/>
    </source>
</evidence>
<accession>A0AAD7EGS6</accession>
<keyword evidence="2" id="KW-1185">Reference proteome</keyword>
<dbReference type="EMBL" id="JARIHO010000054">
    <property type="protein sequence ID" value="KAJ7319356.1"/>
    <property type="molecule type" value="Genomic_DNA"/>
</dbReference>
<dbReference type="AlphaFoldDB" id="A0AAD7EGS6"/>